<sequence>MDSPPQYNPVEEAILKTLQRSVPGDGHTSLQYNPVEEAIILALQKSTNQNAAKGHLLHTYASITEVMLDSRISSGPPFHTQIGYQFGLSLVAVFLALIQLFVYSVTGLSFSTTVQEDNDGLWLWQLVIGLSALVAFCCTLLALLGSLLSMKNIWQTETDIHSLLHEKYLLDSLLLHQLTTATVPTILPKNLVNSHDPGTTPVQLSKSEEHALVLRNNQKLQHVPSITTTSPYSKADPRMEALAGKADTLFIKLEAHQHNVTQNSGTHSLTLGLICIAIITFLAALLLDMIKLETEKVQVSLLLGTIVTLCWLVSHYTGGTRSSIQNLTAGTHSNEHNIWASHSKQISVLAPGKIMIEGMEVPEALRYASLLAGRATEYERISLPDKALQDYQEAVRLYRLLLAQDQCVSGLLIESLFSLSKAFATRNCLQDALAAVHEALALSYRYKDVPEIHARQHKYLNHLAEILQHGQQYSDAVKVYQELIISDPSSPIAREAKTKMVFVMTKIARELYEAEHFAGALQIDQDTLKTTYELLATGNLDASQLAEALTNVASDLRALNRLQEAHDMDAKALDTLRGHIQQNPDSESALIAKLQNFSLDLQLLQHFKESLEVDTEILVLCRKHLGRQSELSENLATTLVRSAASHRKLLQFNQAKECSEQAVSLLRPIKSEHQILLAHLLYSLAQDYMALGKPINAVPLFEESLRIYTDMAQDTVPSSKEKVLVLQGLGKAYHMVAQYDKAIGAFLRIKKMGVPRLGTSTESTKTLAWTNYNLGIGYRMQEQEDAAMASMQEAIFQFRVLRQTTTAKDSGISLAQALSQFSAISAHWDRLPTAVALAEEALLLFRELHASKGDDDQENFVQYGKTLQTYGQALYLSGQYVEALEAYQEAIQVLDVVKSAPKEDIASVKLSISFVLLGLHFTELVNLEDINNLDKAEVISQEAVEIFRNVEEHWGLMTGLNLLLSILLLKNPESDIADMQREFEDLQFKLSQKNVSLTADILIASGRSYAAIGLFEQASTAYKAVLNLDRVPKARAVRAVAALRATCELMIQRGENIKAQALGEYLDSFWGGLTHLALVEAALQEQATSEADEVSTGDNDAWVPKKLIADPARQVQAWATWQPSHSMAPTPPSREPTLMVPEQEPMGLFGPRTPPSLYSKQKNDTASAISKKDSQAQADARKIKDGQRWASSQPRSWADWQPDPALAPTPEPARSAPSGLFGPRSPRLDWDNQGWGWGKERKIEAESNSWGAWQREAWPASAPSPPSQDSAGSAPGGMLASPGSPHLSMAVPASPPRYGLATPPRSMPSSSWNTWKTTKEDN</sequence>
<feature type="compositionally biased region" description="Polar residues" evidence="1">
    <location>
        <begin position="1156"/>
        <end position="1168"/>
    </location>
</feature>
<protein>
    <submittedName>
        <fullName evidence="3">TPR repeat family protein</fullName>
    </submittedName>
</protein>
<feature type="compositionally biased region" description="Low complexity" evidence="1">
    <location>
        <begin position="1257"/>
        <end position="1277"/>
    </location>
</feature>
<dbReference type="InterPro" id="IPR011990">
    <property type="entry name" value="TPR-like_helical_dom_sf"/>
</dbReference>
<keyword evidence="2" id="KW-0472">Membrane</keyword>
<reference evidence="3" key="1">
    <citation type="submission" date="2014-09" db="EMBL/GenBank/DDBJ databases">
        <title>Genome sequence of the luminous mushroom Mycena chlorophos for searching fungal bioluminescence genes.</title>
        <authorList>
            <person name="Tanaka Y."/>
            <person name="Kasuga D."/>
            <person name="Oba Y."/>
            <person name="Hase S."/>
            <person name="Sato K."/>
            <person name="Oba Y."/>
            <person name="Sakakibara Y."/>
        </authorList>
    </citation>
    <scope>NUCLEOTIDE SEQUENCE</scope>
</reference>
<feature type="transmembrane region" description="Helical" evidence="2">
    <location>
        <begin position="269"/>
        <end position="287"/>
    </location>
</feature>
<feature type="compositionally biased region" description="Basic and acidic residues" evidence="1">
    <location>
        <begin position="1170"/>
        <end position="1187"/>
    </location>
</feature>
<name>A0ABQ0LB91_MYCCL</name>
<dbReference type="EMBL" id="DF844538">
    <property type="protein sequence ID" value="GAT48392.1"/>
    <property type="molecule type" value="Genomic_DNA"/>
</dbReference>
<dbReference type="PANTHER" id="PTHR19959:SF119">
    <property type="entry name" value="FUNGAL LIPASE-LIKE DOMAIN-CONTAINING PROTEIN"/>
    <property type="match status" value="1"/>
</dbReference>
<evidence type="ECO:0000313" key="3">
    <source>
        <dbReference type="EMBL" id="GAT48392.1"/>
    </source>
</evidence>
<dbReference type="Gene3D" id="1.25.40.10">
    <property type="entry name" value="Tetratricopeptide repeat domain"/>
    <property type="match status" value="4"/>
</dbReference>
<organism evidence="3 4">
    <name type="scientific">Mycena chlorophos</name>
    <name type="common">Agaric fungus</name>
    <name type="synonym">Agaricus chlorophos</name>
    <dbReference type="NCBI Taxonomy" id="658473"/>
    <lineage>
        <taxon>Eukaryota</taxon>
        <taxon>Fungi</taxon>
        <taxon>Dikarya</taxon>
        <taxon>Basidiomycota</taxon>
        <taxon>Agaricomycotina</taxon>
        <taxon>Agaricomycetes</taxon>
        <taxon>Agaricomycetidae</taxon>
        <taxon>Agaricales</taxon>
        <taxon>Marasmiineae</taxon>
        <taxon>Mycenaceae</taxon>
        <taxon>Mycena</taxon>
    </lineage>
</organism>
<dbReference type="Proteomes" id="UP000815677">
    <property type="component" value="Unassembled WGS sequence"/>
</dbReference>
<evidence type="ECO:0000313" key="4">
    <source>
        <dbReference type="Proteomes" id="UP000815677"/>
    </source>
</evidence>
<dbReference type="SMART" id="SM00028">
    <property type="entry name" value="TPR"/>
    <property type="match status" value="9"/>
</dbReference>
<keyword evidence="2" id="KW-1133">Transmembrane helix</keyword>
<keyword evidence="2" id="KW-0812">Transmembrane</keyword>
<dbReference type="Pfam" id="PF13374">
    <property type="entry name" value="TPR_10"/>
    <property type="match status" value="1"/>
</dbReference>
<dbReference type="PANTHER" id="PTHR19959">
    <property type="entry name" value="KINESIN LIGHT CHAIN"/>
    <property type="match status" value="1"/>
</dbReference>
<dbReference type="SUPFAM" id="SSF48452">
    <property type="entry name" value="TPR-like"/>
    <property type="match status" value="3"/>
</dbReference>
<evidence type="ECO:0000256" key="1">
    <source>
        <dbReference type="SAM" id="MobiDB-lite"/>
    </source>
</evidence>
<feature type="compositionally biased region" description="Polar residues" evidence="1">
    <location>
        <begin position="1307"/>
        <end position="1316"/>
    </location>
</feature>
<accession>A0ABQ0LB91</accession>
<proteinExistence type="predicted"/>
<feature type="transmembrane region" description="Helical" evidence="2">
    <location>
        <begin position="82"/>
        <end position="102"/>
    </location>
</feature>
<feature type="transmembrane region" description="Helical" evidence="2">
    <location>
        <begin position="122"/>
        <end position="148"/>
    </location>
</feature>
<keyword evidence="4" id="KW-1185">Reference proteome</keyword>
<feature type="region of interest" description="Disordered" evidence="1">
    <location>
        <begin position="1122"/>
        <end position="1322"/>
    </location>
</feature>
<evidence type="ECO:0000256" key="2">
    <source>
        <dbReference type="SAM" id="Phobius"/>
    </source>
</evidence>
<gene>
    <name evidence="3" type="ORF">MCHLO_05805</name>
</gene>
<dbReference type="Pfam" id="PF13424">
    <property type="entry name" value="TPR_12"/>
    <property type="match status" value="1"/>
</dbReference>
<dbReference type="InterPro" id="IPR019734">
    <property type="entry name" value="TPR_rpt"/>
</dbReference>